<dbReference type="GO" id="GO:0042597">
    <property type="term" value="C:periplasmic space"/>
    <property type="evidence" value="ECO:0007669"/>
    <property type="project" value="UniProtKB-SubCell"/>
</dbReference>
<dbReference type="STRING" id="227084.SAMN05421855_102680"/>
<comment type="subcellular location">
    <subcellularLocation>
        <location evidence="1">Periplasm</location>
    </subcellularLocation>
</comment>
<protein>
    <submittedName>
        <fullName evidence="5">ABC-type nitrate/sulfonate/bicarbonate transport system, substrate-binding protein</fullName>
    </submittedName>
</protein>
<dbReference type="AlphaFoldDB" id="A0A1G7FPS9"/>
<dbReference type="CDD" id="cd13637">
    <property type="entry name" value="PBP2_Ca3427_like"/>
    <property type="match status" value="1"/>
</dbReference>
<proteinExistence type="inferred from homology"/>
<dbReference type="EMBL" id="FNBA01000002">
    <property type="protein sequence ID" value="SDE77665.1"/>
    <property type="molecule type" value="Genomic_DNA"/>
</dbReference>
<reference evidence="5 6" key="1">
    <citation type="submission" date="2016-10" db="EMBL/GenBank/DDBJ databases">
        <authorList>
            <person name="de Groot N.N."/>
        </authorList>
    </citation>
    <scope>NUCLEOTIDE SEQUENCE [LARGE SCALE GENOMIC DNA]</scope>
    <source>
        <strain evidence="5 6">DSM 16195</strain>
    </source>
</reference>
<gene>
    <name evidence="5" type="ORF">SAMN05421855_102680</name>
</gene>
<evidence type="ECO:0000259" key="4">
    <source>
        <dbReference type="Pfam" id="PF22384"/>
    </source>
</evidence>
<evidence type="ECO:0000256" key="3">
    <source>
        <dbReference type="ARBA" id="ARBA00022729"/>
    </source>
</evidence>
<organism evidence="5 6">
    <name type="scientific">Ulvibacter litoralis</name>
    <dbReference type="NCBI Taxonomy" id="227084"/>
    <lineage>
        <taxon>Bacteria</taxon>
        <taxon>Pseudomonadati</taxon>
        <taxon>Bacteroidota</taxon>
        <taxon>Flavobacteriia</taxon>
        <taxon>Flavobacteriales</taxon>
        <taxon>Flavobacteriaceae</taxon>
        <taxon>Ulvibacter</taxon>
    </lineage>
</organism>
<dbReference type="Gene3D" id="3.40.190.10">
    <property type="entry name" value="Periplasmic binding protein-like II"/>
    <property type="match status" value="2"/>
</dbReference>
<dbReference type="PANTHER" id="PTHR30024:SF47">
    <property type="entry name" value="TAURINE-BINDING PERIPLASMIC PROTEIN"/>
    <property type="match status" value="1"/>
</dbReference>
<dbReference type="PANTHER" id="PTHR30024">
    <property type="entry name" value="ALIPHATIC SULFONATES-BINDING PROTEIN-RELATED"/>
    <property type="match status" value="1"/>
</dbReference>
<comment type="similarity">
    <text evidence="2">Belongs to the bacterial solute-binding protein SsuA/TauA family.</text>
</comment>
<evidence type="ECO:0000256" key="2">
    <source>
        <dbReference type="ARBA" id="ARBA00010742"/>
    </source>
</evidence>
<dbReference type="InterPro" id="IPR054364">
    <property type="entry name" value="Ca3427-like_PBP2"/>
</dbReference>
<evidence type="ECO:0000313" key="6">
    <source>
        <dbReference type="Proteomes" id="UP000199321"/>
    </source>
</evidence>
<dbReference type="OrthoDB" id="6191474at2"/>
<keyword evidence="6" id="KW-1185">Reference proteome</keyword>
<accession>A0A1G7FPS9</accession>
<keyword evidence="3" id="KW-0732">Signal</keyword>
<dbReference type="Pfam" id="PF22384">
    <property type="entry name" value="PBP2_Ca3427_like"/>
    <property type="match status" value="1"/>
</dbReference>
<sequence>MKKIQIGGVPEHFNLPWYLTLRDKSYTKEGINLRWKDYPGGTGQMCKALRDKEIDMAVILTEGMVRDIVNGNECKIVQVFVKTPLIWGIHVANNSDYTSVDDLKGTQAAISRYGSGSHLMAYVNAENNGWDPENDLDFAVIKNLDGAVEGLPNGNGDYFMWEKFMTKPYVDNETFRLLGECPTPWPCFVIAVRNDVLEEDPESIQKIVEIINITTEDFKDIPGIDTMIANRYGQQLEDVQKWLSLTEWSQEQLSDKELESIQNQLLKLDLIKSKLQKESLLHNF</sequence>
<dbReference type="RefSeq" id="WP_093143508.1">
    <property type="nucleotide sequence ID" value="NZ_BMWO01000002.1"/>
</dbReference>
<evidence type="ECO:0000313" key="5">
    <source>
        <dbReference type="EMBL" id="SDE77665.1"/>
    </source>
</evidence>
<feature type="domain" description="Ca3427-like PBP 2" evidence="4">
    <location>
        <begin position="87"/>
        <end position="180"/>
    </location>
</feature>
<dbReference type="Proteomes" id="UP000199321">
    <property type="component" value="Unassembled WGS sequence"/>
</dbReference>
<dbReference type="SUPFAM" id="SSF53850">
    <property type="entry name" value="Periplasmic binding protein-like II"/>
    <property type="match status" value="1"/>
</dbReference>
<name>A0A1G7FPS9_9FLAO</name>
<evidence type="ECO:0000256" key="1">
    <source>
        <dbReference type="ARBA" id="ARBA00004418"/>
    </source>
</evidence>